<dbReference type="AlphaFoldDB" id="A0A6H0XXB2"/>
<reference evidence="2 3" key="1">
    <citation type="journal article" date="2016" name="Sci. Rep.">
        <title>Peltaster fructicola genome reveals evolution from an invasive phytopathogen to an ectophytic parasite.</title>
        <authorList>
            <person name="Xu C."/>
            <person name="Chen H."/>
            <person name="Gleason M.L."/>
            <person name="Xu J.R."/>
            <person name="Liu H."/>
            <person name="Zhang R."/>
            <person name="Sun G."/>
        </authorList>
    </citation>
    <scope>NUCLEOTIDE SEQUENCE [LARGE SCALE GENOMIC DNA]</scope>
    <source>
        <strain evidence="2 3">LNHT1506</strain>
    </source>
</reference>
<evidence type="ECO:0000256" key="1">
    <source>
        <dbReference type="SAM" id="MobiDB-lite"/>
    </source>
</evidence>
<name>A0A6H0XXB2_9PEZI</name>
<dbReference type="OrthoDB" id="3860121at2759"/>
<organism evidence="2 3">
    <name type="scientific">Peltaster fructicola</name>
    <dbReference type="NCBI Taxonomy" id="286661"/>
    <lineage>
        <taxon>Eukaryota</taxon>
        <taxon>Fungi</taxon>
        <taxon>Dikarya</taxon>
        <taxon>Ascomycota</taxon>
        <taxon>Pezizomycotina</taxon>
        <taxon>Dothideomycetes</taxon>
        <taxon>Dothideomycetes incertae sedis</taxon>
        <taxon>Peltaster</taxon>
    </lineage>
</organism>
<protein>
    <submittedName>
        <fullName evidence="2">Uncharacterized protein</fullName>
    </submittedName>
</protein>
<sequence>MELIMDPSIPSALPKQPASNGSWAPLYMESVAERMKRRRKPTESVLYEAATPASKRPKVEQISNTKTIQPTQVSTVTATQIDHAATLLTPPSSDNGVASTEDLYIDDTGSDINFTNGTLRALQRRLATYCQCVGRRQAERIVQLLQIATPATQEEGPFLDEEGVKPCLAAGQYHDGPIFVRDQQPMPTVSVSQLCSEFYDDTAKVWIQDPAVSEAKIATREVEIGEVKARLQSGLNDSPWNCLEMASPYEDGLRPKFLNTEECRLLTKIKIPDPEPGFKGAKVGRRFLRHGYKEAEKWVLLAQSGALTETAMGIAPI</sequence>
<keyword evidence="3" id="KW-1185">Reference proteome</keyword>
<gene>
    <name evidence="2" type="ORF">AMS68_004910</name>
</gene>
<accession>A0A6H0XXB2</accession>
<feature type="region of interest" description="Disordered" evidence="1">
    <location>
        <begin position="1"/>
        <end position="21"/>
    </location>
</feature>
<dbReference type="Proteomes" id="UP000503462">
    <property type="component" value="Chromosome 3"/>
</dbReference>
<evidence type="ECO:0000313" key="2">
    <source>
        <dbReference type="EMBL" id="QIW99392.1"/>
    </source>
</evidence>
<feature type="region of interest" description="Disordered" evidence="1">
    <location>
        <begin position="43"/>
        <end position="62"/>
    </location>
</feature>
<proteinExistence type="predicted"/>
<dbReference type="EMBL" id="CP051141">
    <property type="protein sequence ID" value="QIW99392.1"/>
    <property type="molecule type" value="Genomic_DNA"/>
</dbReference>
<evidence type="ECO:0000313" key="3">
    <source>
        <dbReference type="Proteomes" id="UP000503462"/>
    </source>
</evidence>